<comment type="caution">
    <text evidence="2">The sequence shown here is derived from an EMBL/GenBank/DDBJ whole genome shotgun (WGS) entry which is preliminary data.</text>
</comment>
<feature type="region of interest" description="Disordered" evidence="1">
    <location>
        <begin position="52"/>
        <end position="79"/>
    </location>
</feature>
<feature type="compositionally biased region" description="Basic and acidic residues" evidence="1">
    <location>
        <begin position="69"/>
        <end position="79"/>
    </location>
</feature>
<protein>
    <submittedName>
        <fullName evidence="2">Uncharacterized protein</fullName>
    </submittedName>
</protein>
<proteinExistence type="predicted"/>
<keyword evidence="3" id="KW-1185">Reference proteome</keyword>
<reference evidence="3" key="1">
    <citation type="journal article" date="2015" name="Nat. Genet.">
        <title>The genome and transcriptome of the zoonotic hookworm Ancylostoma ceylanicum identify infection-specific gene families.</title>
        <authorList>
            <person name="Schwarz E.M."/>
            <person name="Hu Y."/>
            <person name="Antoshechkin I."/>
            <person name="Miller M.M."/>
            <person name="Sternberg P.W."/>
            <person name="Aroian R.V."/>
        </authorList>
    </citation>
    <scope>NUCLEOTIDE SEQUENCE</scope>
    <source>
        <strain evidence="3">HY135</strain>
    </source>
</reference>
<dbReference type="AlphaFoldDB" id="A0A016RT91"/>
<organism evidence="2 3">
    <name type="scientific">Ancylostoma ceylanicum</name>
    <dbReference type="NCBI Taxonomy" id="53326"/>
    <lineage>
        <taxon>Eukaryota</taxon>
        <taxon>Metazoa</taxon>
        <taxon>Ecdysozoa</taxon>
        <taxon>Nematoda</taxon>
        <taxon>Chromadorea</taxon>
        <taxon>Rhabditida</taxon>
        <taxon>Rhabditina</taxon>
        <taxon>Rhabditomorpha</taxon>
        <taxon>Strongyloidea</taxon>
        <taxon>Ancylostomatidae</taxon>
        <taxon>Ancylostomatinae</taxon>
        <taxon>Ancylostoma</taxon>
    </lineage>
</organism>
<dbReference type="Proteomes" id="UP000024635">
    <property type="component" value="Unassembled WGS sequence"/>
</dbReference>
<name>A0A016RT91_9BILA</name>
<evidence type="ECO:0000313" key="2">
    <source>
        <dbReference type="EMBL" id="EYB81342.1"/>
    </source>
</evidence>
<gene>
    <name evidence="2" type="primary">Acey_s0386.g435</name>
    <name evidence="2" type="ORF">Y032_0386g435</name>
</gene>
<accession>A0A016RT91</accession>
<dbReference type="EMBL" id="JARK01001722">
    <property type="protein sequence ID" value="EYB81342.1"/>
    <property type="molecule type" value="Genomic_DNA"/>
</dbReference>
<evidence type="ECO:0000256" key="1">
    <source>
        <dbReference type="SAM" id="MobiDB-lite"/>
    </source>
</evidence>
<sequence>MFTVVILMMNPGTVTLLQRILDKENHAITIHLSTEFSPTQIDQRRLAQLRRKSWKLDQPEKSGNALDKFYGKQGDRNKK</sequence>
<evidence type="ECO:0000313" key="3">
    <source>
        <dbReference type="Proteomes" id="UP000024635"/>
    </source>
</evidence>